<feature type="region of interest" description="Disordered" evidence="9">
    <location>
        <begin position="1"/>
        <end position="27"/>
    </location>
</feature>
<dbReference type="PROSITE" id="PS51285">
    <property type="entry name" value="AGC_KINASE_CTER"/>
    <property type="match status" value="1"/>
</dbReference>
<keyword evidence="13" id="KW-1185">Reference proteome</keyword>
<name>A0A8S1RSP4_PAROT</name>
<dbReference type="GO" id="GO:0035556">
    <property type="term" value="P:intracellular signal transduction"/>
    <property type="evidence" value="ECO:0007669"/>
    <property type="project" value="TreeGrafter"/>
</dbReference>
<dbReference type="EMBL" id="CAJJDP010000001">
    <property type="protein sequence ID" value="CAD8131941.1"/>
    <property type="molecule type" value="Genomic_DNA"/>
</dbReference>
<evidence type="ECO:0000259" key="11">
    <source>
        <dbReference type="PROSITE" id="PS51285"/>
    </source>
</evidence>
<organism evidence="12 13">
    <name type="scientific">Paramecium octaurelia</name>
    <dbReference type="NCBI Taxonomy" id="43137"/>
    <lineage>
        <taxon>Eukaryota</taxon>
        <taxon>Sar</taxon>
        <taxon>Alveolata</taxon>
        <taxon>Ciliophora</taxon>
        <taxon>Intramacronucleata</taxon>
        <taxon>Oligohymenophorea</taxon>
        <taxon>Peniculida</taxon>
        <taxon>Parameciidae</taxon>
        <taxon>Paramecium</taxon>
    </lineage>
</organism>
<dbReference type="InterPro" id="IPR017441">
    <property type="entry name" value="Protein_kinase_ATP_BS"/>
</dbReference>
<evidence type="ECO:0000256" key="1">
    <source>
        <dbReference type="ARBA" id="ARBA00012513"/>
    </source>
</evidence>
<evidence type="ECO:0000313" key="12">
    <source>
        <dbReference type="EMBL" id="CAD8131941.1"/>
    </source>
</evidence>
<dbReference type="PANTHER" id="PTHR24356">
    <property type="entry name" value="SERINE/THREONINE-PROTEIN KINASE"/>
    <property type="match status" value="1"/>
</dbReference>
<dbReference type="GO" id="GO:0004674">
    <property type="term" value="F:protein serine/threonine kinase activity"/>
    <property type="evidence" value="ECO:0007669"/>
    <property type="project" value="UniProtKB-KW"/>
</dbReference>
<evidence type="ECO:0000256" key="9">
    <source>
        <dbReference type="SAM" id="MobiDB-lite"/>
    </source>
</evidence>
<keyword evidence="2 8" id="KW-0723">Serine/threonine-protein kinase</keyword>
<evidence type="ECO:0000256" key="2">
    <source>
        <dbReference type="ARBA" id="ARBA00022527"/>
    </source>
</evidence>
<keyword evidence="5" id="KW-0418">Kinase</keyword>
<dbReference type="AlphaFoldDB" id="A0A8S1RSP4"/>
<dbReference type="Proteomes" id="UP000683925">
    <property type="component" value="Unassembled WGS sequence"/>
</dbReference>
<evidence type="ECO:0000256" key="6">
    <source>
        <dbReference type="ARBA" id="ARBA00022840"/>
    </source>
</evidence>
<feature type="region of interest" description="Disordered" evidence="9">
    <location>
        <begin position="59"/>
        <end position="82"/>
    </location>
</feature>
<dbReference type="PROSITE" id="PS50011">
    <property type="entry name" value="PROTEIN_KINASE_DOM"/>
    <property type="match status" value="1"/>
</dbReference>
<comment type="caution">
    <text evidence="12">The sequence shown here is derived from an EMBL/GenBank/DDBJ whole genome shotgun (WGS) entry which is preliminary data.</text>
</comment>
<dbReference type="InterPro" id="IPR050236">
    <property type="entry name" value="Ser_Thr_kinase_AGC"/>
</dbReference>
<sequence length="477" mass="55755">MKGLNYRFPHSRQDSGQANRGDKSLLNQGNQGAQVIHNNRWNEHNDHSPSPLMHAMQKISVQSSQSTSANHSKKSSISKPKQTQQMSFLNYLILKKEDEEQEKQVVQQQQNQHKQQQSSFMQNNYFPNEVVVQRNMFNFLYVIGIGGFGKVWRVEHKKNGQTYAMKEMSKALIIAKKSVNSVMNERSILSNLKHPFLVNIYFAFQDRENLFLVLDYMQGGDLRYHIGRMRRFSEDQTRFFMACIFLGLEHMHSKNIIHRDIKPENLVLDKNGYVRITDLGIARVLRPDNAQDTSGTPGYMAPEVMCRQNHSYAVDYFALGVIGYEFMLGKRPYTGRSRKEIRDQILAKQVQIKRSEIPDNWSLESADFINRLIQRKPANRLGFNGPQELRQHSWFKNFPWQKLYNKELKAPFIPHQTEDNFDARQISIEDEENNELIQQNAIMLRRNSIQALFNGYELDNFTQANEPIKQQLNNSNY</sequence>
<evidence type="ECO:0000256" key="4">
    <source>
        <dbReference type="ARBA" id="ARBA00022741"/>
    </source>
</evidence>
<comment type="similarity">
    <text evidence="8">Belongs to the protein kinase superfamily.</text>
</comment>
<protein>
    <recommendedName>
        <fullName evidence="1">non-specific serine/threonine protein kinase</fullName>
        <ecNumber evidence="1">2.7.11.1</ecNumber>
    </recommendedName>
</protein>
<dbReference type="InterPro" id="IPR000961">
    <property type="entry name" value="AGC-kinase_C"/>
</dbReference>
<keyword evidence="3" id="KW-0808">Transferase</keyword>
<dbReference type="OrthoDB" id="354826at2759"/>
<dbReference type="InterPro" id="IPR000719">
    <property type="entry name" value="Prot_kinase_dom"/>
</dbReference>
<evidence type="ECO:0000256" key="7">
    <source>
        <dbReference type="PROSITE-ProRule" id="PRU10141"/>
    </source>
</evidence>
<evidence type="ECO:0000256" key="8">
    <source>
        <dbReference type="RuleBase" id="RU000304"/>
    </source>
</evidence>
<reference evidence="12" key="1">
    <citation type="submission" date="2021-01" db="EMBL/GenBank/DDBJ databases">
        <authorList>
            <consortium name="Genoscope - CEA"/>
            <person name="William W."/>
        </authorList>
    </citation>
    <scope>NUCLEOTIDE SEQUENCE</scope>
</reference>
<dbReference type="FunFam" id="3.30.200.20:FF:000654">
    <property type="entry name" value="Uncharacterized protein"/>
    <property type="match status" value="1"/>
</dbReference>
<feature type="domain" description="Protein kinase" evidence="10">
    <location>
        <begin position="137"/>
        <end position="395"/>
    </location>
</feature>
<proteinExistence type="inferred from homology"/>
<dbReference type="SMART" id="SM00220">
    <property type="entry name" value="S_TKc"/>
    <property type="match status" value="1"/>
</dbReference>
<dbReference type="FunFam" id="1.10.510.10:FF:000454">
    <property type="entry name" value="Uncharacterized protein"/>
    <property type="match status" value="1"/>
</dbReference>
<dbReference type="Pfam" id="PF00069">
    <property type="entry name" value="Pkinase"/>
    <property type="match status" value="1"/>
</dbReference>
<dbReference type="GO" id="GO:0005524">
    <property type="term" value="F:ATP binding"/>
    <property type="evidence" value="ECO:0007669"/>
    <property type="project" value="UniProtKB-UniRule"/>
</dbReference>
<keyword evidence="6 7" id="KW-0067">ATP-binding</keyword>
<dbReference type="OMA" id="AQVMHIF"/>
<dbReference type="InterPro" id="IPR008271">
    <property type="entry name" value="Ser/Thr_kinase_AS"/>
</dbReference>
<dbReference type="PROSITE" id="PS00108">
    <property type="entry name" value="PROTEIN_KINASE_ST"/>
    <property type="match status" value="1"/>
</dbReference>
<evidence type="ECO:0000256" key="3">
    <source>
        <dbReference type="ARBA" id="ARBA00022679"/>
    </source>
</evidence>
<dbReference type="PANTHER" id="PTHR24356:SF374">
    <property type="entry name" value="PROTEIN KINASE DOMAIN-CONTAINING PROTEIN"/>
    <property type="match status" value="1"/>
</dbReference>
<feature type="binding site" evidence="7">
    <location>
        <position position="176"/>
    </location>
    <ligand>
        <name>ATP</name>
        <dbReference type="ChEBI" id="CHEBI:30616"/>
    </ligand>
</feature>
<keyword evidence="4 7" id="KW-0547">Nucleotide-binding</keyword>
<feature type="domain" description="AGC-kinase C-terminal" evidence="11">
    <location>
        <begin position="396"/>
        <end position="468"/>
    </location>
</feature>
<evidence type="ECO:0000259" key="10">
    <source>
        <dbReference type="PROSITE" id="PS50011"/>
    </source>
</evidence>
<gene>
    <name evidence="12" type="ORF">POCTA_138.1.T0030182</name>
</gene>
<dbReference type="CDD" id="cd05578">
    <property type="entry name" value="STKc_Yank1"/>
    <property type="match status" value="1"/>
</dbReference>
<dbReference type="PROSITE" id="PS00107">
    <property type="entry name" value="PROTEIN_KINASE_ATP"/>
    <property type="match status" value="1"/>
</dbReference>
<feature type="compositionally biased region" description="Polar residues" evidence="9">
    <location>
        <begin position="59"/>
        <end position="70"/>
    </location>
</feature>
<evidence type="ECO:0000313" key="13">
    <source>
        <dbReference type="Proteomes" id="UP000683925"/>
    </source>
</evidence>
<accession>A0A8S1RSP4</accession>
<dbReference type="EC" id="2.7.11.1" evidence="1"/>
<evidence type="ECO:0000256" key="5">
    <source>
        <dbReference type="ARBA" id="ARBA00022777"/>
    </source>
</evidence>